<feature type="region of interest" description="Disordered" evidence="1">
    <location>
        <begin position="33"/>
        <end position="52"/>
    </location>
</feature>
<proteinExistence type="predicted"/>
<keyword evidence="3" id="KW-1185">Reference proteome</keyword>
<dbReference type="EMBL" id="JBHMBW010000021">
    <property type="protein sequence ID" value="MFB9626191.1"/>
    <property type="molecule type" value="Genomic_DNA"/>
</dbReference>
<accession>A0ABV5S3E9</accession>
<comment type="caution">
    <text evidence="2">The sequence shown here is derived from an EMBL/GenBank/DDBJ whole genome shotgun (WGS) entry which is preliminary data.</text>
</comment>
<reference evidence="2 3" key="1">
    <citation type="submission" date="2024-09" db="EMBL/GenBank/DDBJ databases">
        <authorList>
            <person name="Sun Q."/>
            <person name="Mori K."/>
        </authorList>
    </citation>
    <scope>NUCLEOTIDE SEQUENCE [LARGE SCALE GENOMIC DNA]</scope>
    <source>
        <strain evidence="2 3">JCM 3143</strain>
    </source>
</reference>
<organism evidence="2 3">
    <name type="scientific">Nonomuraea helvata</name>
    <dbReference type="NCBI Taxonomy" id="37484"/>
    <lineage>
        <taxon>Bacteria</taxon>
        <taxon>Bacillati</taxon>
        <taxon>Actinomycetota</taxon>
        <taxon>Actinomycetes</taxon>
        <taxon>Streptosporangiales</taxon>
        <taxon>Streptosporangiaceae</taxon>
        <taxon>Nonomuraea</taxon>
    </lineage>
</organism>
<evidence type="ECO:0000313" key="2">
    <source>
        <dbReference type="EMBL" id="MFB9626191.1"/>
    </source>
</evidence>
<sequence>MPLPPADVDPAPAWPGTGLARLFGRHSGEVLESATAELPGRQRTLHQLRSGT</sequence>
<name>A0ABV5S3E9_9ACTN</name>
<dbReference type="RefSeq" id="WP_345003330.1">
    <property type="nucleotide sequence ID" value="NZ_BAAAXV010000012.1"/>
</dbReference>
<evidence type="ECO:0000313" key="3">
    <source>
        <dbReference type="Proteomes" id="UP001589532"/>
    </source>
</evidence>
<evidence type="ECO:0000256" key="1">
    <source>
        <dbReference type="SAM" id="MobiDB-lite"/>
    </source>
</evidence>
<gene>
    <name evidence="2" type="ORF">ACFFSA_24170</name>
</gene>
<protein>
    <submittedName>
        <fullName evidence="2">Uncharacterized protein</fullName>
    </submittedName>
</protein>
<dbReference type="Proteomes" id="UP001589532">
    <property type="component" value="Unassembled WGS sequence"/>
</dbReference>